<feature type="region of interest" description="Disordered" evidence="1">
    <location>
        <begin position="101"/>
        <end position="125"/>
    </location>
</feature>
<reference evidence="2" key="1">
    <citation type="journal article" date="2020" name="Stud. Mycol.">
        <title>101 Dothideomycetes genomes: a test case for predicting lifestyles and emergence of pathogens.</title>
        <authorList>
            <person name="Haridas S."/>
            <person name="Albert R."/>
            <person name="Binder M."/>
            <person name="Bloem J."/>
            <person name="Labutti K."/>
            <person name="Salamov A."/>
            <person name="Andreopoulos B."/>
            <person name="Baker S."/>
            <person name="Barry K."/>
            <person name="Bills G."/>
            <person name="Bluhm B."/>
            <person name="Cannon C."/>
            <person name="Castanera R."/>
            <person name="Culley D."/>
            <person name="Daum C."/>
            <person name="Ezra D."/>
            <person name="Gonzalez J."/>
            <person name="Henrissat B."/>
            <person name="Kuo A."/>
            <person name="Liang C."/>
            <person name="Lipzen A."/>
            <person name="Lutzoni F."/>
            <person name="Magnuson J."/>
            <person name="Mondo S."/>
            <person name="Nolan M."/>
            <person name="Ohm R."/>
            <person name="Pangilinan J."/>
            <person name="Park H.-J."/>
            <person name="Ramirez L."/>
            <person name="Alfaro M."/>
            <person name="Sun H."/>
            <person name="Tritt A."/>
            <person name="Yoshinaga Y."/>
            <person name="Zwiers L.-H."/>
            <person name="Turgeon B."/>
            <person name="Goodwin S."/>
            <person name="Spatafora J."/>
            <person name="Crous P."/>
            <person name="Grigoriev I."/>
        </authorList>
    </citation>
    <scope>NUCLEOTIDE SEQUENCE</scope>
    <source>
        <strain evidence="2">CBS 123094</strain>
    </source>
</reference>
<protein>
    <submittedName>
        <fullName evidence="2">Uncharacterized protein</fullName>
    </submittedName>
</protein>
<dbReference type="Proteomes" id="UP000799779">
    <property type="component" value="Unassembled WGS sequence"/>
</dbReference>
<keyword evidence="3" id="KW-1185">Reference proteome</keyword>
<dbReference type="AlphaFoldDB" id="A0A6A5WND9"/>
<evidence type="ECO:0000313" key="2">
    <source>
        <dbReference type="EMBL" id="KAF2002538.1"/>
    </source>
</evidence>
<evidence type="ECO:0000313" key="3">
    <source>
        <dbReference type="Proteomes" id="UP000799779"/>
    </source>
</evidence>
<evidence type="ECO:0000256" key="1">
    <source>
        <dbReference type="SAM" id="MobiDB-lite"/>
    </source>
</evidence>
<proteinExistence type="predicted"/>
<name>A0A6A5WND9_9PLEO</name>
<sequence length="222" mass="23911">MQALCTPRSVRSPRAIAPETLRRALLGAAYVLLICQSPTPGFILLREHDGMACGGHRRPASQKSLTSSSACTFCALCALQPALIQRQRAQLGSGTQELLRISHPHSTGSTPDPTEPPFRQDSRCDSGLSQTTIHHHAQSALGGSSLGKRCTARMFLRTKLVSCFLGPNCETGCSDDKRLRHPKRSIAAPACNSLEHHLVNFPLLEVVPRHSIACIFSLGGDA</sequence>
<gene>
    <name evidence="2" type="ORF">P154DRAFT_141205</name>
</gene>
<organism evidence="2 3">
    <name type="scientific">Amniculicola lignicola CBS 123094</name>
    <dbReference type="NCBI Taxonomy" id="1392246"/>
    <lineage>
        <taxon>Eukaryota</taxon>
        <taxon>Fungi</taxon>
        <taxon>Dikarya</taxon>
        <taxon>Ascomycota</taxon>
        <taxon>Pezizomycotina</taxon>
        <taxon>Dothideomycetes</taxon>
        <taxon>Pleosporomycetidae</taxon>
        <taxon>Pleosporales</taxon>
        <taxon>Amniculicolaceae</taxon>
        <taxon>Amniculicola</taxon>
    </lineage>
</organism>
<accession>A0A6A5WND9</accession>
<dbReference type="EMBL" id="ML977577">
    <property type="protein sequence ID" value="KAF2002538.1"/>
    <property type="molecule type" value="Genomic_DNA"/>
</dbReference>